<sequence length="424" mass="47138">MVQVYEQDKRQTDDINNIKLTDVIDLKFLQRFQDDFAESVGLASVTVDVNGNPITTPSRYTRFCMDYTHSTKCGDKRCAESHRKGGEEAARTGKPVVYECHAGLIDFAAPIILEGQLIGTILGGQIVTHTPPEEKYRKFAQEIGVNEDDYVKAVNEVTILTPKRIEAAANVLYNVANSLSKIAYHERKLIKTTDVLNSNLNQMSATMERLNIVGEMAASIGHEIRNPMTTVRGYLQLFQSKNDFTKYHDHFGVMIEELDRANSIITEYLSLAKNKAVKMKIGNINDVIQSLQPLLQADASCRGQQLFTDLGRIPDNMFDEKEIRQMILNFVRNGFEATQGCGEVIIKTYEQSGTIMVSIKDNGIGIPDEVMQKLGTPFLTTKENGTGLGLPICYRIAERHGAKILVDSASQGTTITVMFKPGTG</sequence>
<dbReference type="InterPro" id="IPR004358">
    <property type="entry name" value="Sig_transdc_His_kin-like_C"/>
</dbReference>
<dbReference type="EMBL" id="CTRP01000005">
    <property type="protein sequence ID" value="CQR71794.1"/>
    <property type="molecule type" value="Genomic_DNA"/>
</dbReference>
<dbReference type="PANTHER" id="PTHR43065:SF46">
    <property type="entry name" value="C4-DICARBOXYLATE TRANSPORT SENSOR PROTEIN DCTB"/>
    <property type="match status" value="1"/>
</dbReference>
<evidence type="ECO:0000256" key="2">
    <source>
        <dbReference type="ARBA" id="ARBA00012438"/>
    </source>
</evidence>
<dbReference type="InterPro" id="IPR005467">
    <property type="entry name" value="His_kinase_dom"/>
</dbReference>
<evidence type="ECO:0000259" key="9">
    <source>
        <dbReference type="PROSITE" id="PS50109"/>
    </source>
</evidence>
<dbReference type="AlphaFoldDB" id="A0A0U1KYQ6"/>
<evidence type="ECO:0000256" key="4">
    <source>
        <dbReference type="ARBA" id="ARBA00022679"/>
    </source>
</evidence>
<dbReference type="Pfam" id="PF00512">
    <property type="entry name" value="HisKA"/>
    <property type="match status" value="1"/>
</dbReference>
<dbReference type="InterPro" id="IPR003594">
    <property type="entry name" value="HATPase_dom"/>
</dbReference>
<dbReference type="Proteomes" id="UP000049855">
    <property type="component" value="Unassembled WGS sequence"/>
</dbReference>
<dbReference type="Pfam" id="PF10114">
    <property type="entry name" value="PocR"/>
    <property type="match status" value="1"/>
</dbReference>
<organism evidence="10 11">
    <name type="scientific">Sporomusa ovata</name>
    <dbReference type="NCBI Taxonomy" id="2378"/>
    <lineage>
        <taxon>Bacteria</taxon>
        <taxon>Bacillati</taxon>
        <taxon>Bacillota</taxon>
        <taxon>Negativicutes</taxon>
        <taxon>Selenomonadales</taxon>
        <taxon>Sporomusaceae</taxon>
        <taxon>Sporomusa</taxon>
    </lineage>
</organism>
<keyword evidence="4" id="KW-0808">Transferase</keyword>
<gene>
    <name evidence="10" type="ORF">SpAn4DRAFT_3660</name>
</gene>
<dbReference type="InterPro" id="IPR036097">
    <property type="entry name" value="HisK_dim/P_sf"/>
</dbReference>
<keyword evidence="8" id="KW-0902">Two-component regulatory system</keyword>
<dbReference type="GO" id="GO:0000155">
    <property type="term" value="F:phosphorelay sensor kinase activity"/>
    <property type="evidence" value="ECO:0007669"/>
    <property type="project" value="InterPro"/>
</dbReference>
<dbReference type="CDD" id="cd00082">
    <property type="entry name" value="HisKA"/>
    <property type="match status" value="1"/>
</dbReference>
<evidence type="ECO:0000256" key="3">
    <source>
        <dbReference type="ARBA" id="ARBA00022553"/>
    </source>
</evidence>
<dbReference type="RefSeq" id="WP_021168870.1">
    <property type="nucleotide sequence ID" value="NZ_CTRP01000005.1"/>
</dbReference>
<keyword evidence="11" id="KW-1185">Reference proteome</keyword>
<evidence type="ECO:0000256" key="1">
    <source>
        <dbReference type="ARBA" id="ARBA00000085"/>
    </source>
</evidence>
<dbReference type="PRINTS" id="PR00344">
    <property type="entry name" value="BCTRLSENSOR"/>
</dbReference>
<keyword evidence="5" id="KW-0547">Nucleotide-binding</keyword>
<dbReference type="SMART" id="SM00388">
    <property type="entry name" value="HisKA"/>
    <property type="match status" value="1"/>
</dbReference>
<dbReference type="SUPFAM" id="SSF55874">
    <property type="entry name" value="ATPase domain of HSP90 chaperone/DNA topoisomerase II/histidine kinase"/>
    <property type="match status" value="1"/>
</dbReference>
<evidence type="ECO:0000313" key="10">
    <source>
        <dbReference type="EMBL" id="CQR71794.1"/>
    </source>
</evidence>
<dbReference type="PROSITE" id="PS50109">
    <property type="entry name" value="HIS_KIN"/>
    <property type="match status" value="1"/>
</dbReference>
<dbReference type="InterPro" id="IPR036890">
    <property type="entry name" value="HATPase_C_sf"/>
</dbReference>
<comment type="catalytic activity">
    <reaction evidence="1">
        <text>ATP + protein L-histidine = ADP + protein N-phospho-L-histidine.</text>
        <dbReference type="EC" id="2.7.13.3"/>
    </reaction>
</comment>
<keyword evidence="3" id="KW-0597">Phosphoprotein</keyword>
<evidence type="ECO:0000313" key="11">
    <source>
        <dbReference type="Proteomes" id="UP000049855"/>
    </source>
</evidence>
<dbReference type="GO" id="GO:0005524">
    <property type="term" value="F:ATP binding"/>
    <property type="evidence" value="ECO:0007669"/>
    <property type="project" value="UniProtKB-KW"/>
</dbReference>
<proteinExistence type="predicted"/>
<dbReference type="Gene3D" id="1.10.287.130">
    <property type="match status" value="1"/>
</dbReference>
<accession>A0A0U1KYQ6</accession>
<dbReference type="CDD" id="cd00075">
    <property type="entry name" value="HATPase"/>
    <property type="match status" value="1"/>
</dbReference>
<evidence type="ECO:0000256" key="8">
    <source>
        <dbReference type="ARBA" id="ARBA00023012"/>
    </source>
</evidence>
<keyword evidence="7" id="KW-0067">ATP-binding</keyword>
<dbReference type="InterPro" id="IPR003661">
    <property type="entry name" value="HisK_dim/P_dom"/>
</dbReference>
<protein>
    <recommendedName>
        <fullName evidence="2">histidine kinase</fullName>
        <ecNumber evidence="2">2.7.13.3</ecNumber>
    </recommendedName>
</protein>
<keyword evidence="6" id="KW-0418">Kinase</keyword>
<evidence type="ECO:0000256" key="6">
    <source>
        <dbReference type="ARBA" id="ARBA00022777"/>
    </source>
</evidence>
<dbReference type="EC" id="2.7.13.3" evidence="2"/>
<dbReference type="Gene3D" id="3.30.565.10">
    <property type="entry name" value="Histidine kinase-like ATPase, C-terminal domain"/>
    <property type="match status" value="1"/>
</dbReference>
<dbReference type="SUPFAM" id="SSF47384">
    <property type="entry name" value="Homodimeric domain of signal transducing histidine kinase"/>
    <property type="match status" value="1"/>
</dbReference>
<feature type="domain" description="Histidine kinase" evidence="9">
    <location>
        <begin position="219"/>
        <end position="423"/>
    </location>
</feature>
<dbReference type="SMART" id="SM00387">
    <property type="entry name" value="HATPase_c"/>
    <property type="match status" value="1"/>
</dbReference>
<evidence type="ECO:0000256" key="7">
    <source>
        <dbReference type="ARBA" id="ARBA00022840"/>
    </source>
</evidence>
<dbReference type="PANTHER" id="PTHR43065">
    <property type="entry name" value="SENSOR HISTIDINE KINASE"/>
    <property type="match status" value="1"/>
</dbReference>
<dbReference type="InterPro" id="IPR018771">
    <property type="entry name" value="PocR_dom"/>
</dbReference>
<evidence type="ECO:0000256" key="5">
    <source>
        <dbReference type="ARBA" id="ARBA00022741"/>
    </source>
</evidence>
<dbReference type="Pfam" id="PF02518">
    <property type="entry name" value="HATPase_c"/>
    <property type="match status" value="1"/>
</dbReference>
<name>A0A0U1KYQ6_9FIRM</name>
<reference evidence="11" key="1">
    <citation type="submission" date="2015-03" db="EMBL/GenBank/DDBJ databases">
        <authorList>
            <person name="Nijsse Bart"/>
        </authorList>
    </citation>
    <scope>NUCLEOTIDE SEQUENCE [LARGE SCALE GENOMIC DNA]</scope>
</reference>